<accession>A0ABU5ISF2</accession>
<proteinExistence type="predicted"/>
<evidence type="ECO:0008006" key="3">
    <source>
        <dbReference type="Google" id="ProtNLM"/>
    </source>
</evidence>
<evidence type="ECO:0000313" key="1">
    <source>
        <dbReference type="EMBL" id="MDZ5461803.1"/>
    </source>
</evidence>
<gene>
    <name evidence="1" type="ORF">SM757_35045</name>
</gene>
<comment type="caution">
    <text evidence="1">The sequence shown here is derived from an EMBL/GenBank/DDBJ whole genome shotgun (WGS) entry which is preliminary data.</text>
</comment>
<dbReference type="EMBL" id="JAXOJX010000206">
    <property type="protein sequence ID" value="MDZ5461803.1"/>
    <property type="molecule type" value="Genomic_DNA"/>
</dbReference>
<evidence type="ECO:0000313" key="2">
    <source>
        <dbReference type="Proteomes" id="UP001293718"/>
    </source>
</evidence>
<feature type="non-terminal residue" evidence="1">
    <location>
        <position position="1"/>
    </location>
</feature>
<dbReference type="Proteomes" id="UP001293718">
    <property type="component" value="Unassembled WGS sequence"/>
</dbReference>
<reference evidence="1 2" key="1">
    <citation type="submission" date="2023-11" db="EMBL/GenBank/DDBJ databases">
        <title>Draft genome of Azohydromonas lata strain H1 (DSM1123), a polyhydroxyalkanoate producer.</title>
        <authorList>
            <person name="Traversa D."/>
            <person name="D'Addabbo P."/>
            <person name="Pazzani C."/>
            <person name="Manzari C."/>
            <person name="Chiara M."/>
            <person name="Scrascia M."/>
        </authorList>
    </citation>
    <scope>NUCLEOTIDE SEQUENCE [LARGE SCALE GENOMIC DNA]</scope>
    <source>
        <strain evidence="1 2">H1</strain>
    </source>
</reference>
<protein>
    <recommendedName>
        <fullName evidence="3">DDE-1 domain-containing protein</fullName>
    </recommendedName>
</protein>
<organism evidence="1 2">
    <name type="scientific">Azohydromonas lata</name>
    <dbReference type="NCBI Taxonomy" id="45677"/>
    <lineage>
        <taxon>Bacteria</taxon>
        <taxon>Pseudomonadati</taxon>
        <taxon>Pseudomonadota</taxon>
        <taxon>Betaproteobacteria</taxon>
        <taxon>Burkholderiales</taxon>
        <taxon>Sphaerotilaceae</taxon>
        <taxon>Azohydromonas</taxon>
    </lineage>
</organism>
<name>A0ABU5ISF2_9BURK</name>
<sequence>EDILNRLPPDSGLPAEPEMWSQWQQGLSVRITLRKDPKRLRMLLIMDNLAGHLTPSFVGWLFDHGVMPLYTPVGGSWLNLSESMQHILVQRALAGQDLHMPEQIIFNLEQAARAWNKNPTPFTWGGRRHVRRQRARERMHRLAASGACVLRPLRRSRAAVAQWQKAWRTPH</sequence>
<keyword evidence="2" id="KW-1185">Reference proteome</keyword>